<feature type="non-terminal residue" evidence="9">
    <location>
        <position position="1"/>
    </location>
</feature>
<evidence type="ECO:0000313" key="9">
    <source>
        <dbReference type="EMBL" id="KAA4630964.1"/>
    </source>
</evidence>
<comment type="subcellular location">
    <subcellularLocation>
        <location evidence="1">Cell membrane</location>
        <topology evidence="1">Multi-pass membrane protein</topology>
    </subcellularLocation>
    <subcellularLocation>
        <location evidence="6">Membrane</location>
        <topology evidence="6">Multi-pass membrane protein</topology>
    </subcellularLocation>
</comment>
<proteinExistence type="inferred from homology"/>
<evidence type="ECO:0000256" key="7">
    <source>
        <dbReference type="SAM" id="Phobius"/>
    </source>
</evidence>
<dbReference type="EMBL" id="VWFQ01000228">
    <property type="protein sequence ID" value="KAA4630964.1"/>
    <property type="molecule type" value="Genomic_DNA"/>
</dbReference>
<keyword evidence="4 7" id="KW-1133">Transmembrane helix</keyword>
<gene>
    <name evidence="9" type="ORF">F3B52_28025</name>
</gene>
<accession>A0A642BXL4</accession>
<name>A0A642BXL4_BACOV</name>
<feature type="transmembrane region" description="Helical" evidence="7">
    <location>
        <begin position="6"/>
        <end position="24"/>
    </location>
</feature>
<dbReference type="Pfam" id="PF01618">
    <property type="entry name" value="MotA_ExbB"/>
    <property type="match status" value="1"/>
</dbReference>
<dbReference type="GO" id="GO:0015031">
    <property type="term" value="P:protein transport"/>
    <property type="evidence" value="ECO:0007669"/>
    <property type="project" value="UniProtKB-KW"/>
</dbReference>
<reference evidence="9" key="1">
    <citation type="journal article" date="2019" name="Nat. Med.">
        <title>A library of human gut bacterial isolates paired with longitudinal multiomics data enables mechanistic microbiome research.</title>
        <authorList>
            <person name="Poyet M."/>
            <person name="Groussin M."/>
            <person name="Gibbons S.M."/>
            <person name="Avila-Pacheco J."/>
            <person name="Jiang X."/>
            <person name="Kearney S.M."/>
            <person name="Perrotta A.R."/>
            <person name="Berdy B."/>
            <person name="Zhao S."/>
            <person name="Lieberman T.D."/>
            <person name="Swanson P.K."/>
            <person name="Smith M."/>
            <person name="Roesemann S."/>
            <person name="Alexander J.E."/>
            <person name="Rich S.A."/>
            <person name="Livny J."/>
            <person name="Vlamakis H."/>
            <person name="Clish C."/>
            <person name="Bullock K."/>
            <person name="Deik A."/>
            <person name="Scott J."/>
            <person name="Pierce K.A."/>
            <person name="Xavier R.J."/>
            <person name="Alm E.J."/>
        </authorList>
    </citation>
    <scope>NUCLEOTIDE SEQUENCE</scope>
    <source>
        <strain evidence="9">BIOML-A16</strain>
    </source>
</reference>
<organism evidence="9">
    <name type="scientific">Bacteroides ovatus</name>
    <dbReference type="NCBI Taxonomy" id="28116"/>
    <lineage>
        <taxon>Bacteria</taxon>
        <taxon>Pseudomonadati</taxon>
        <taxon>Bacteroidota</taxon>
        <taxon>Bacteroidia</taxon>
        <taxon>Bacteroidales</taxon>
        <taxon>Bacteroidaceae</taxon>
        <taxon>Bacteroides</taxon>
    </lineage>
</organism>
<evidence type="ECO:0000256" key="6">
    <source>
        <dbReference type="RuleBase" id="RU004057"/>
    </source>
</evidence>
<dbReference type="InterPro" id="IPR002898">
    <property type="entry name" value="MotA_ExbB_proton_chnl"/>
</dbReference>
<evidence type="ECO:0000259" key="8">
    <source>
        <dbReference type="Pfam" id="PF01618"/>
    </source>
</evidence>
<keyword evidence="3 7" id="KW-0812">Transmembrane</keyword>
<keyword evidence="6" id="KW-0653">Protein transport</keyword>
<evidence type="ECO:0000256" key="2">
    <source>
        <dbReference type="ARBA" id="ARBA00022475"/>
    </source>
</evidence>
<protein>
    <submittedName>
        <fullName evidence="9">MotA/TolQ/ExbB proton channel family protein</fullName>
    </submittedName>
</protein>
<keyword evidence="2" id="KW-1003">Cell membrane</keyword>
<evidence type="ECO:0000256" key="5">
    <source>
        <dbReference type="ARBA" id="ARBA00023136"/>
    </source>
</evidence>
<sequence>EALVTTVGGLVVGIITLFAYNYLVSQVDNVVNKMEARTMEFMDLLNEPAN</sequence>
<keyword evidence="5 7" id="KW-0472">Membrane</keyword>
<dbReference type="GO" id="GO:0005886">
    <property type="term" value="C:plasma membrane"/>
    <property type="evidence" value="ECO:0007669"/>
    <property type="project" value="UniProtKB-SubCell"/>
</dbReference>
<comment type="caution">
    <text evidence="9">The sequence shown here is derived from an EMBL/GenBank/DDBJ whole genome shotgun (WGS) entry which is preliminary data.</text>
</comment>
<evidence type="ECO:0000256" key="3">
    <source>
        <dbReference type="ARBA" id="ARBA00022692"/>
    </source>
</evidence>
<comment type="similarity">
    <text evidence="6">Belongs to the exbB/tolQ family.</text>
</comment>
<dbReference type="AlphaFoldDB" id="A0A642BXL4"/>
<evidence type="ECO:0000256" key="4">
    <source>
        <dbReference type="ARBA" id="ARBA00022989"/>
    </source>
</evidence>
<keyword evidence="6" id="KW-0813">Transport</keyword>
<evidence type="ECO:0000256" key="1">
    <source>
        <dbReference type="ARBA" id="ARBA00004651"/>
    </source>
</evidence>
<feature type="domain" description="MotA/TolQ/ExbB proton channel" evidence="8">
    <location>
        <begin position="1"/>
        <end position="35"/>
    </location>
</feature>